<dbReference type="InterPro" id="IPR051120">
    <property type="entry name" value="ABC_AA/LPS_Transport"/>
</dbReference>
<dbReference type="InterPro" id="IPR003439">
    <property type="entry name" value="ABC_transporter-like_ATP-bd"/>
</dbReference>
<name>A0ABV7DV87_9RHOB</name>
<evidence type="ECO:0000313" key="5">
    <source>
        <dbReference type="EMBL" id="MFC3087037.1"/>
    </source>
</evidence>
<keyword evidence="1" id="KW-0813">Transport</keyword>
<evidence type="ECO:0000256" key="3">
    <source>
        <dbReference type="ARBA" id="ARBA00022840"/>
    </source>
</evidence>
<dbReference type="InterPro" id="IPR003593">
    <property type="entry name" value="AAA+_ATPase"/>
</dbReference>
<keyword evidence="2" id="KW-0547">Nucleotide-binding</keyword>
<evidence type="ECO:0000256" key="1">
    <source>
        <dbReference type="ARBA" id="ARBA00022448"/>
    </source>
</evidence>
<dbReference type="SUPFAM" id="SSF52540">
    <property type="entry name" value="P-loop containing nucleoside triphosphate hydrolases"/>
    <property type="match status" value="1"/>
</dbReference>
<dbReference type="SMART" id="SM00382">
    <property type="entry name" value="AAA"/>
    <property type="match status" value="1"/>
</dbReference>
<proteinExistence type="predicted"/>
<dbReference type="RefSeq" id="WP_197642852.1">
    <property type="nucleotide sequence ID" value="NZ_JAEACP010000006.1"/>
</dbReference>
<dbReference type="InterPro" id="IPR017871">
    <property type="entry name" value="ABC_transporter-like_CS"/>
</dbReference>
<dbReference type="PROSITE" id="PS50893">
    <property type="entry name" value="ABC_TRANSPORTER_2"/>
    <property type="match status" value="1"/>
</dbReference>
<evidence type="ECO:0000259" key="4">
    <source>
        <dbReference type="PROSITE" id="PS50893"/>
    </source>
</evidence>
<feature type="domain" description="ABC transporter" evidence="4">
    <location>
        <begin position="10"/>
        <end position="254"/>
    </location>
</feature>
<dbReference type="Pfam" id="PF12399">
    <property type="entry name" value="BCA_ABC_TP_C"/>
    <property type="match status" value="1"/>
</dbReference>
<dbReference type="InterPro" id="IPR027417">
    <property type="entry name" value="P-loop_NTPase"/>
</dbReference>
<comment type="caution">
    <text evidence="5">The sequence shown here is derived from an EMBL/GenBank/DDBJ whole genome shotgun (WGS) entry which is preliminary data.</text>
</comment>
<evidence type="ECO:0000313" key="6">
    <source>
        <dbReference type="Proteomes" id="UP001595445"/>
    </source>
</evidence>
<gene>
    <name evidence="5" type="ORF">ACFOD6_13370</name>
</gene>
<keyword evidence="3 5" id="KW-0067">ATP-binding</keyword>
<organism evidence="5 6">
    <name type="scientific">Tabrizicola soli</name>
    <dbReference type="NCBI Taxonomy" id="2185115"/>
    <lineage>
        <taxon>Bacteria</taxon>
        <taxon>Pseudomonadati</taxon>
        <taxon>Pseudomonadota</taxon>
        <taxon>Alphaproteobacteria</taxon>
        <taxon>Rhodobacterales</taxon>
        <taxon>Paracoccaceae</taxon>
        <taxon>Tabrizicola</taxon>
    </lineage>
</organism>
<dbReference type="Gene3D" id="3.40.50.300">
    <property type="entry name" value="P-loop containing nucleotide triphosphate hydrolases"/>
    <property type="match status" value="1"/>
</dbReference>
<dbReference type="InterPro" id="IPR032823">
    <property type="entry name" value="BCA_ABC_TP_C"/>
</dbReference>
<dbReference type="Proteomes" id="UP001595445">
    <property type="component" value="Unassembled WGS sequence"/>
</dbReference>
<dbReference type="CDD" id="cd03219">
    <property type="entry name" value="ABC_Mj1267_LivG_branched"/>
    <property type="match status" value="1"/>
</dbReference>
<keyword evidence="6" id="KW-1185">Reference proteome</keyword>
<reference evidence="6" key="1">
    <citation type="journal article" date="2019" name="Int. J. Syst. Evol. Microbiol.">
        <title>The Global Catalogue of Microorganisms (GCM) 10K type strain sequencing project: providing services to taxonomists for standard genome sequencing and annotation.</title>
        <authorList>
            <consortium name="The Broad Institute Genomics Platform"/>
            <consortium name="The Broad Institute Genome Sequencing Center for Infectious Disease"/>
            <person name="Wu L."/>
            <person name="Ma J."/>
        </authorList>
    </citation>
    <scope>NUCLEOTIDE SEQUENCE [LARGE SCALE GENOMIC DNA]</scope>
    <source>
        <strain evidence="6">KCTC 62102</strain>
    </source>
</reference>
<dbReference type="EMBL" id="JBHRSM010000023">
    <property type="protein sequence ID" value="MFC3087037.1"/>
    <property type="molecule type" value="Genomic_DNA"/>
</dbReference>
<evidence type="ECO:0000256" key="2">
    <source>
        <dbReference type="ARBA" id="ARBA00022741"/>
    </source>
</evidence>
<dbReference type="PANTHER" id="PTHR45772:SF2">
    <property type="entry name" value="ABC TRANSPORTER ATP-BINDING PROTEIN"/>
    <property type="match status" value="1"/>
</dbReference>
<protein>
    <submittedName>
        <fullName evidence="5">ABC transporter ATP-binding protein</fullName>
    </submittedName>
</protein>
<dbReference type="GO" id="GO:0005524">
    <property type="term" value="F:ATP binding"/>
    <property type="evidence" value="ECO:0007669"/>
    <property type="project" value="UniProtKB-KW"/>
</dbReference>
<dbReference type="PROSITE" id="PS00211">
    <property type="entry name" value="ABC_TRANSPORTER_1"/>
    <property type="match status" value="1"/>
</dbReference>
<accession>A0ABV7DV87</accession>
<sequence length="258" mass="27564">MTPASATSALEMRDITVRFGGIVALNGVSLTLGAGSVHALIGPNGAGKTTLVSVLSGERRPNTGTVRMNGTDISTLSALRRARLGLTRTYQLTALFQGLTLRENLLLSLVARDRPALSPADIFRRRDRTRHADEVEDLLDRFALRGKAGEKPAALSHGDRRRLEIAMALATGPEVLLLDEPLAGLSTADAEALVRSIEEGIKGRIPILLIEHDMDAVFYLSDAITVMVNGTVLASGAPEAIRASPEVQAAYLSEEDDF</sequence>
<dbReference type="PANTHER" id="PTHR45772">
    <property type="entry name" value="CONSERVED COMPONENT OF ABC TRANSPORTER FOR NATURAL AMINO ACIDS-RELATED"/>
    <property type="match status" value="1"/>
</dbReference>
<dbReference type="Pfam" id="PF00005">
    <property type="entry name" value="ABC_tran"/>
    <property type="match status" value="1"/>
</dbReference>